<organism evidence="1 2">
    <name type="scientific">Acinetobacter equi</name>
    <dbReference type="NCBI Taxonomy" id="1324350"/>
    <lineage>
        <taxon>Bacteria</taxon>
        <taxon>Pseudomonadati</taxon>
        <taxon>Pseudomonadota</taxon>
        <taxon>Gammaproteobacteria</taxon>
        <taxon>Moraxellales</taxon>
        <taxon>Moraxellaceae</taxon>
        <taxon>Acinetobacter</taxon>
    </lineage>
</organism>
<evidence type="ECO:0000313" key="2">
    <source>
        <dbReference type="Proteomes" id="UP000064939"/>
    </source>
</evidence>
<dbReference type="InterPro" id="IPR010430">
    <property type="entry name" value="DUF1028"/>
</dbReference>
<dbReference type="AlphaFoldDB" id="A0A0N9W3Q7"/>
<dbReference type="PANTHER" id="PTHR39328">
    <property type="entry name" value="BLL2871 PROTEIN"/>
    <property type="match status" value="1"/>
</dbReference>
<dbReference type="InterPro" id="IPR029055">
    <property type="entry name" value="Ntn_hydrolases_N"/>
</dbReference>
<gene>
    <name evidence="1" type="ORF">AOY20_12785</name>
</gene>
<dbReference type="STRING" id="1324350.AOY20_12785"/>
<keyword evidence="2" id="KW-1185">Reference proteome</keyword>
<dbReference type="KEGG" id="aei:AOY20_12785"/>
<reference evidence="1 2" key="1">
    <citation type="journal article" date="2015" name="Int. J. Syst. Evol. Microbiol.">
        <title>Acinetobacter equi sp. nov. isolated from horse faeces.</title>
        <authorList>
            <person name="Poppel M.T."/>
            <person name="Skiebe E."/>
            <person name="Laue M."/>
            <person name="Bergmann H."/>
            <person name="Ebersberger I."/>
            <person name="Garn T."/>
            <person name="Fruth A."/>
            <person name="Baumgardt S."/>
            <person name="Busse H.J."/>
            <person name="Wilharm G."/>
        </authorList>
    </citation>
    <scope>NUCLEOTIDE SEQUENCE [LARGE SCALE GENOMIC DNA]</scope>
    <source>
        <strain evidence="1 2">114</strain>
    </source>
</reference>
<dbReference type="Pfam" id="PF06267">
    <property type="entry name" value="DUF1028"/>
    <property type="match status" value="1"/>
</dbReference>
<protein>
    <submittedName>
        <fullName evidence="1">Fimbrial assembly protein FimA</fullName>
    </submittedName>
</protein>
<proteinExistence type="predicted"/>
<dbReference type="RefSeq" id="WP_054582224.1">
    <property type="nucleotide sequence ID" value="NZ_CP012808.1"/>
</dbReference>
<dbReference type="SUPFAM" id="SSF56235">
    <property type="entry name" value="N-terminal nucleophile aminohydrolases (Ntn hydrolases)"/>
    <property type="match status" value="1"/>
</dbReference>
<dbReference type="PANTHER" id="PTHR39328:SF1">
    <property type="entry name" value="BLL2871 PROTEIN"/>
    <property type="match status" value="1"/>
</dbReference>
<dbReference type="OrthoDB" id="9790012at2"/>
<sequence>MTFSIIARCHKTGQFGGAISSSSPAVAARCIQAKAGVGVATSQNITDPYLASILLDMTKYDLAPEESISELIKNTDFIEYRQLSVINSDKKPAVFSGKYTLGVHSECVGEHAVGAGNLLKNKDIPIVMVETFEKAVGSLAERLMLALKAGLDAGGEAGPVHSAGLLVVDKLEWPVINLRVDWSETPIEDLYQLWKVYEPQVEDYVVRALDPSSSPSYGVAGDR</sequence>
<name>A0A0N9W3Q7_9GAMM</name>
<dbReference type="EMBL" id="CP012808">
    <property type="protein sequence ID" value="ALH96342.1"/>
    <property type="molecule type" value="Genomic_DNA"/>
</dbReference>
<dbReference type="Gene3D" id="3.60.20.10">
    <property type="entry name" value="Glutamine Phosphoribosylpyrophosphate, subunit 1, domain 1"/>
    <property type="match status" value="1"/>
</dbReference>
<dbReference type="Proteomes" id="UP000064939">
    <property type="component" value="Chromosome"/>
</dbReference>
<accession>A0A0N9W3Q7</accession>
<evidence type="ECO:0000313" key="1">
    <source>
        <dbReference type="EMBL" id="ALH96342.1"/>
    </source>
</evidence>